<dbReference type="GO" id="GO:0005634">
    <property type="term" value="C:nucleus"/>
    <property type="evidence" value="ECO:0007669"/>
    <property type="project" value="UniProtKB-SubCell"/>
</dbReference>
<evidence type="ECO:0000259" key="10">
    <source>
        <dbReference type="PROSITE" id="PS50217"/>
    </source>
</evidence>
<keyword evidence="5" id="KW-0804">Transcription</keyword>
<evidence type="ECO:0000256" key="7">
    <source>
        <dbReference type="ARBA" id="ARBA00023242"/>
    </source>
</evidence>
<dbReference type="InterPro" id="IPR046347">
    <property type="entry name" value="bZIP_sf"/>
</dbReference>
<keyword evidence="4" id="KW-0238">DNA-binding</keyword>
<feature type="coiled-coil region" evidence="8">
    <location>
        <begin position="109"/>
        <end position="164"/>
    </location>
</feature>
<keyword evidence="6" id="KW-0834">Unfolded protein response</keyword>
<dbReference type="Pfam" id="PF07716">
    <property type="entry name" value="bZIP_2"/>
    <property type="match status" value="1"/>
</dbReference>
<dbReference type="InterPro" id="IPR004827">
    <property type="entry name" value="bZIP"/>
</dbReference>
<dbReference type="PROSITE" id="PS00036">
    <property type="entry name" value="BZIP_BASIC"/>
    <property type="match status" value="1"/>
</dbReference>
<comment type="similarity">
    <text evidence="2">Belongs to the bZIP family.</text>
</comment>
<proteinExistence type="inferred from homology"/>
<name>A0A9W4JCW9_9EURO</name>
<evidence type="ECO:0000256" key="1">
    <source>
        <dbReference type="ARBA" id="ARBA00004123"/>
    </source>
</evidence>
<dbReference type="PANTHER" id="PTHR46714:SF6">
    <property type="entry name" value="TRANSCRIPTIONAL ACTIVATOR HAC1"/>
    <property type="match status" value="1"/>
</dbReference>
<feature type="region of interest" description="Disordered" evidence="9">
    <location>
        <begin position="1"/>
        <end position="68"/>
    </location>
</feature>
<organism evidence="11 12">
    <name type="scientific">Penicillium salamii</name>
    <dbReference type="NCBI Taxonomy" id="1612424"/>
    <lineage>
        <taxon>Eukaryota</taxon>
        <taxon>Fungi</taxon>
        <taxon>Dikarya</taxon>
        <taxon>Ascomycota</taxon>
        <taxon>Pezizomycotina</taxon>
        <taxon>Eurotiomycetes</taxon>
        <taxon>Eurotiomycetidae</taxon>
        <taxon>Eurotiales</taxon>
        <taxon>Aspergillaceae</taxon>
        <taxon>Penicillium</taxon>
    </lineage>
</organism>
<feature type="compositionally biased region" description="Polar residues" evidence="9">
    <location>
        <begin position="308"/>
        <end position="333"/>
    </location>
</feature>
<dbReference type="PROSITE" id="PS50217">
    <property type="entry name" value="BZIP"/>
    <property type="match status" value="1"/>
</dbReference>
<dbReference type="GO" id="GO:0003677">
    <property type="term" value="F:DNA binding"/>
    <property type="evidence" value="ECO:0007669"/>
    <property type="project" value="UniProtKB-KW"/>
</dbReference>
<dbReference type="Proteomes" id="UP001152592">
    <property type="component" value="Unassembled WGS sequence"/>
</dbReference>
<sequence>MADTINPLDTLPASPDRELYSVSPADTSLDSPEPEDDIKEEDDERKPTKKRKSWGQELPTPKTNLPPRYVHSFETISNLSVVANAENSKRAKTDDEKEQRRIERVLRNRAAAQTSRERKRLEMEKLETEKIRMEQQNQFLIQRLSQMETENNRLSQQVAQLSAEVRGSRSATPKASSPAIESPTLTPTLFKQEGDELPMERIPFPTPSVTDYSPTLKPSTLAEASDVTQHPAAVLCDLQSPLSDDDFRRLFHGDSPAEPNPSFPEDGFAFDVLDGGDLSAFPFDSMVDFDPESVVLEGVTGLSDETSHQTVSLQPSHGASTSRCDGQSIAASG</sequence>
<evidence type="ECO:0000313" key="11">
    <source>
        <dbReference type="EMBL" id="CAG8393082.1"/>
    </source>
</evidence>
<keyword evidence="8" id="KW-0175">Coiled coil</keyword>
<dbReference type="Gene3D" id="1.20.5.170">
    <property type="match status" value="1"/>
</dbReference>
<evidence type="ECO:0000313" key="12">
    <source>
        <dbReference type="Proteomes" id="UP001152592"/>
    </source>
</evidence>
<dbReference type="SMART" id="SM00338">
    <property type="entry name" value="BRLZ"/>
    <property type="match status" value="1"/>
</dbReference>
<dbReference type="InterPro" id="IPR044280">
    <property type="entry name" value="Hac1/HY5"/>
</dbReference>
<reference evidence="11" key="1">
    <citation type="submission" date="2021-07" db="EMBL/GenBank/DDBJ databases">
        <authorList>
            <person name="Branca A.L. A."/>
        </authorList>
    </citation>
    <scope>NUCLEOTIDE SEQUENCE</scope>
</reference>
<dbReference type="EMBL" id="CAJVPD010000247">
    <property type="protein sequence ID" value="CAG8393082.1"/>
    <property type="molecule type" value="Genomic_DNA"/>
</dbReference>
<gene>
    <name evidence="11" type="ORF">PSALAMII_LOCUS6874</name>
</gene>
<dbReference type="GO" id="GO:0006986">
    <property type="term" value="P:response to unfolded protein"/>
    <property type="evidence" value="ECO:0007669"/>
    <property type="project" value="UniProtKB-KW"/>
</dbReference>
<feature type="region of interest" description="Disordered" evidence="9">
    <location>
        <begin position="167"/>
        <end position="187"/>
    </location>
</feature>
<dbReference type="OrthoDB" id="674948at2759"/>
<evidence type="ECO:0000256" key="5">
    <source>
        <dbReference type="ARBA" id="ARBA00023163"/>
    </source>
</evidence>
<comment type="subcellular location">
    <subcellularLocation>
        <location evidence="1">Nucleus</location>
    </subcellularLocation>
</comment>
<keyword evidence="3" id="KW-0805">Transcription regulation</keyword>
<dbReference type="AlphaFoldDB" id="A0A9W4JCW9"/>
<protein>
    <recommendedName>
        <fullName evidence="10">BZIP domain-containing protein</fullName>
    </recommendedName>
</protein>
<evidence type="ECO:0000256" key="2">
    <source>
        <dbReference type="ARBA" id="ARBA00007163"/>
    </source>
</evidence>
<evidence type="ECO:0000256" key="4">
    <source>
        <dbReference type="ARBA" id="ARBA00023125"/>
    </source>
</evidence>
<dbReference type="CDD" id="cd14710">
    <property type="entry name" value="bZIP_HAC1-like"/>
    <property type="match status" value="1"/>
</dbReference>
<dbReference type="GO" id="GO:0000981">
    <property type="term" value="F:DNA-binding transcription factor activity, RNA polymerase II-specific"/>
    <property type="evidence" value="ECO:0007669"/>
    <property type="project" value="InterPro"/>
</dbReference>
<evidence type="ECO:0000256" key="6">
    <source>
        <dbReference type="ARBA" id="ARBA00023230"/>
    </source>
</evidence>
<dbReference type="FunFam" id="1.20.5.170:FF:000101">
    <property type="entry name" value="BZIP transcription factor HacA"/>
    <property type="match status" value="1"/>
</dbReference>
<dbReference type="PANTHER" id="PTHR46714">
    <property type="entry name" value="TRANSCRIPTIONAL ACTIVATOR HAC1"/>
    <property type="match status" value="1"/>
</dbReference>
<dbReference type="GO" id="GO:0045944">
    <property type="term" value="P:positive regulation of transcription by RNA polymerase II"/>
    <property type="evidence" value="ECO:0007669"/>
    <property type="project" value="InterPro"/>
</dbReference>
<feature type="compositionally biased region" description="Acidic residues" evidence="9">
    <location>
        <begin position="32"/>
        <end position="43"/>
    </location>
</feature>
<evidence type="ECO:0000256" key="3">
    <source>
        <dbReference type="ARBA" id="ARBA00023015"/>
    </source>
</evidence>
<comment type="caution">
    <text evidence="11">The sequence shown here is derived from an EMBL/GenBank/DDBJ whole genome shotgun (WGS) entry which is preliminary data.</text>
</comment>
<feature type="domain" description="BZIP" evidence="10">
    <location>
        <begin position="98"/>
        <end position="161"/>
    </location>
</feature>
<dbReference type="SUPFAM" id="SSF57959">
    <property type="entry name" value="Leucine zipper domain"/>
    <property type="match status" value="1"/>
</dbReference>
<accession>A0A9W4JCW9</accession>
<evidence type="ECO:0000256" key="8">
    <source>
        <dbReference type="SAM" id="Coils"/>
    </source>
</evidence>
<feature type="region of interest" description="Disordered" evidence="9">
    <location>
        <begin position="306"/>
        <end position="333"/>
    </location>
</feature>
<evidence type="ECO:0000256" key="9">
    <source>
        <dbReference type="SAM" id="MobiDB-lite"/>
    </source>
</evidence>
<keyword evidence="7" id="KW-0539">Nucleus</keyword>